<keyword evidence="2" id="KW-0233">DNA recombination</keyword>
<keyword evidence="1 3" id="KW-0238">DNA-binding</keyword>
<dbReference type="InterPro" id="IPR044068">
    <property type="entry name" value="CB"/>
</dbReference>
<evidence type="ECO:0000313" key="7">
    <source>
        <dbReference type="Proteomes" id="UP001597180"/>
    </source>
</evidence>
<dbReference type="EMBL" id="JBHTLU010000012">
    <property type="protein sequence ID" value="MFD1219499.1"/>
    <property type="molecule type" value="Genomic_DNA"/>
</dbReference>
<gene>
    <name evidence="6" type="ORF">ACFQ4B_05175</name>
</gene>
<feature type="domain" description="Core-binding (CB)" evidence="5">
    <location>
        <begin position="14"/>
        <end position="97"/>
    </location>
</feature>
<evidence type="ECO:0000313" key="6">
    <source>
        <dbReference type="EMBL" id="MFD1219499.1"/>
    </source>
</evidence>
<dbReference type="InterPro" id="IPR011010">
    <property type="entry name" value="DNA_brk_join_enz"/>
</dbReference>
<dbReference type="InterPro" id="IPR013762">
    <property type="entry name" value="Integrase-like_cat_sf"/>
</dbReference>
<evidence type="ECO:0000256" key="1">
    <source>
        <dbReference type="ARBA" id="ARBA00023125"/>
    </source>
</evidence>
<dbReference type="InterPro" id="IPR052925">
    <property type="entry name" value="Phage_Integrase-like_Recomb"/>
</dbReference>
<protein>
    <submittedName>
        <fullName evidence="6">Site-specific integrase</fullName>
    </submittedName>
</protein>
<dbReference type="RefSeq" id="WP_345595137.1">
    <property type="nucleotide sequence ID" value="NZ_BAABJG010000055.1"/>
</dbReference>
<accession>A0ABW3UIZ8</accession>
<evidence type="ECO:0000256" key="2">
    <source>
        <dbReference type="ARBA" id="ARBA00023172"/>
    </source>
</evidence>
<evidence type="ECO:0000256" key="3">
    <source>
        <dbReference type="PROSITE-ProRule" id="PRU01248"/>
    </source>
</evidence>
<reference evidence="7" key="1">
    <citation type="journal article" date="2019" name="Int. J. Syst. Evol. Microbiol.">
        <title>The Global Catalogue of Microorganisms (GCM) 10K type strain sequencing project: providing services to taxonomists for standard genome sequencing and annotation.</title>
        <authorList>
            <consortium name="The Broad Institute Genomics Platform"/>
            <consortium name="The Broad Institute Genome Sequencing Center for Infectious Disease"/>
            <person name="Wu L."/>
            <person name="Ma J."/>
        </authorList>
    </citation>
    <scope>NUCLEOTIDE SEQUENCE [LARGE SCALE GENOMIC DNA]</scope>
    <source>
        <strain evidence="7">CCUG 53270</strain>
    </source>
</reference>
<sequence length="319" mass="35684">MFTQSLAQSFTADPILSESQQNEINSLLQSSKASNTLKAYNSDWNHFTYFCSSHNLTPLPAHPDTILLYITTLSSTNKLSTIKRHLAAINKAHTSSNHPSPTNIQTVKELLDGVARKIGNKQTPKKALVLDEIKAIIDCIDTTTLQGKRDKAILLLGFSTASRRSELVSINLQDLTLTSQGMDISIYEQKNNTHVLKSIVYTHNNYCPIQALNDWLDASLIKNNALFRSINKSGKIGERLKPHNVAVIVKKYVTLAGFDPTHYAGHSLRSGFATSAAMENFNTESIMQQTRHNTRFMVDRYVQYGNRFKNNASTILKKI</sequence>
<dbReference type="InterPro" id="IPR002104">
    <property type="entry name" value="Integrase_catalytic"/>
</dbReference>
<feature type="domain" description="Tyr recombinase" evidence="4">
    <location>
        <begin position="123"/>
        <end position="316"/>
    </location>
</feature>
<evidence type="ECO:0000259" key="5">
    <source>
        <dbReference type="PROSITE" id="PS51900"/>
    </source>
</evidence>
<evidence type="ECO:0000259" key="4">
    <source>
        <dbReference type="PROSITE" id="PS51898"/>
    </source>
</evidence>
<keyword evidence="7" id="KW-1185">Reference proteome</keyword>
<dbReference type="SUPFAM" id="SSF56349">
    <property type="entry name" value="DNA breaking-rejoining enzymes"/>
    <property type="match status" value="1"/>
</dbReference>
<dbReference type="PROSITE" id="PS51898">
    <property type="entry name" value="TYR_RECOMBINASE"/>
    <property type="match status" value="1"/>
</dbReference>
<dbReference type="Gene3D" id="1.10.150.130">
    <property type="match status" value="1"/>
</dbReference>
<dbReference type="PANTHER" id="PTHR34605">
    <property type="entry name" value="PHAGE_INTEGRASE DOMAIN-CONTAINING PROTEIN"/>
    <property type="match status" value="1"/>
</dbReference>
<dbReference type="Proteomes" id="UP001597180">
    <property type="component" value="Unassembled WGS sequence"/>
</dbReference>
<organism evidence="6 7">
    <name type="scientific">Paenibacillus vulneris</name>
    <dbReference type="NCBI Taxonomy" id="1133364"/>
    <lineage>
        <taxon>Bacteria</taxon>
        <taxon>Bacillati</taxon>
        <taxon>Bacillota</taxon>
        <taxon>Bacilli</taxon>
        <taxon>Bacillales</taxon>
        <taxon>Paenibacillaceae</taxon>
        <taxon>Paenibacillus</taxon>
    </lineage>
</organism>
<dbReference type="SUPFAM" id="SSF47823">
    <property type="entry name" value="lambda integrase-like, N-terminal domain"/>
    <property type="match status" value="1"/>
</dbReference>
<dbReference type="Gene3D" id="1.10.443.10">
    <property type="entry name" value="Intergrase catalytic core"/>
    <property type="match status" value="1"/>
</dbReference>
<comment type="caution">
    <text evidence="6">The sequence shown here is derived from an EMBL/GenBank/DDBJ whole genome shotgun (WGS) entry which is preliminary data.</text>
</comment>
<dbReference type="InterPro" id="IPR010998">
    <property type="entry name" value="Integrase_recombinase_N"/>
</dbReference>
<dbReference type="CDD" id="cd00799">
    <property type="entry name" value="INT_Cre_C"/>
    <property type="match status" value="1"/>
</dbReference>
<proteinExistence type="predicted"/>
<name>A0ABW3UIZ8_9BACL</name>
<dbReference type="Pfam" id="PF00589">
    <property type="entry name" value="Phage_integrase"/>
    <property type="match status" value="1"/>
</dbReference>
<dbReference type="PROSITE" id="PS51900">
    <property type="entry name" value="CB"/>
    <property type="match status" value="1"/>
</dbReference>
<dbReference type="PANTHER" id="PTHR34605:SF3">
    <property type="entry name" value="P CELL-TYPE AGGLUTINATION PROTEIN MAP4-LIKE-RELATED"/>
    <property type="match status" value="1"/>
</dbReference>